<dbReference type="VEuPathDB" id="FungiDB:C5L36_0D04050"/>
<feature type="region of interest" description="Disordered" evidence="9">
    <location>
        <begin position="718"/>
        <end position="757"/>
    </location>
</feature>
<dbReference type="InterPro" id="IPR017930">
    <property type="entry name" value="Myb_dom"/>
</dbReference>
<evidence type="ECO:0000256" key="6">
    <source>
        <dbReference type="ARBA" id="ARBA00023163"/>
    </source>
</evidence>
<dbReference type="InterPro" id="IPR021661">
    <property type="entry name" value="Rap1_C"/>
</dbReference>
<evidence type="ECO:0000256" key="3">
    <source>
        <dbReference type="ARBA" id="ARBA00022895"/>
    </source>
</evidence>
<evidence type="ECO:0000256" key="2">
    <source>
        <dbReference type="ARBA" id="ARBA00022454"/>
    </source>
</evidence>
<evidence type="ECO:0000256" key="5">
    <source>
        <dbReference type="ARBA" id="ARBA00023159"/>
    </source>
</evidence>
<dbReference type="PANTHER" id="PTHR16466:SF6">
    <property type="entry name" value="TELOMERIC REPEAT-BINDING FACTOR 2-INTERACTING PROTEIN 1"/>
    <property type="match status" value="1"/>
</dbReference>
<feature type="compositionally biased region" description="Basic and acidic residues" evidence="9">
    <location>
        <begin position="589"/>
        <end position="600"/>
    </location>
</feature>
<dbReference type="InterPro" id="IPR009057">
    <property type="entry name" value="Homeodomain-like_sf"/>
</dbReference>
<dbReference type="GO" id="GO:0031848">
    <property type="term" value="P:protection from non-homologous end joining at telomere"/>
    <property type="evidence" value="ECO:0007669"/>
    <property type="project" value="TreeGrafter"/>
</dbReference>
<feature type="region of interest" description="Disordered" evidence="9">
    <location>
        <begin position="649"/>
        <end position="691"/>
    </location>
</feature>
<evidence type="ECO:0000256" key="9">
    <source>
        <dbReference type="SAM" id="MobiDB-lite"/>
    </source>
</evidence>
<gene>
    <name evidence="11" type="ORF">BOH78_2398</name>
</gene>
<dbReference type="InterPro" id="IPR001005">
    <property type="entry name" value="SANT/Myb"/>
</dbReference>
<keyword evidence="7 8" id="KW-0539">Nucleus</keyword>
<dbReference type="Gene3D" id="1.10.10.2170">
    <property type="match status" value="1"/>
</dbReference>
<dbReference type="Proteomes" id="UP000189274">
    <property type="component" value="Unassembled WGS sequence"/>
</dbReference>
<dbReference type="InterPro" id="IPR038104">
    <property type="entry name" value="Rap1_C_sf"/>
</dbReference>
<keyword evidence="11" id="KW-0238">DNA-binding</keyword>
<proteinExistence type="inferred from homology"/>
<dbReference type="GO" id="GO:0010833">
    <property type="term" value="P:telomere maintenance via telomere lengthening"/>
    <property type="evidence" value="ECO:0007669"/>
    <property type="project" value="UniProtKB-UniRule"/>
</dbReference>
<dbReference type="SUPFAM" id="SSF46689">
    <property type="entry name" value="Homeodomain-like"/>
    <property type="match status" value="2"/>
</dbReference>
<evidence type="ECO:0000259" key="10">
    <source>
        <dbReference type="PROSITE" id="PS51294"/>
    </source>
</evidence>
<feature type="compositionally biased region" description="Polar residues" evidence="9">
    <location>
        <begin position="35"/>
        <end position="50"/>
    </location>
</feature>
<comment type="caution">
    <text evidence="11">The sequence shown here is derived from an EMBL/GenBank/DDBJ whole genome shotgun (WGS) entry which is preliminary data.</text>
</comment>
<reference evidence="12" key="1">
    <citation type="journal article" date="2017" name="Genome Announc.">
        <title>Genome sequences of Cyberlindnera fabianii 65, Pichia kudriavzevii 129, and Saccharomyces cerevisiae 131 isolated from fermented masau fruits in Zimbabwe.</title>
        <authorList>
            <person name="van Rijswijck I.M.H."/>
            <person name="Derks M.F.L."/>
            <person name="Abee T."/>
            <person name="de Ridder D."/>
            <person name="Smid E.J."/>
        </authorList>
    </citation>
    <scope>NUCLEOTIDE SEQUENCE [LARGE SCALE GENOMIC DNA]</scope>
    <source>
        <strain evidence="12">129</strain>
    </source>
</reference>
<dbReference type="PANTHER" id="PTHR16466">
    <property type="entry name" value="TELOMERE REPEAT-BINDING FACTOR 2-INTERACTING PROTEIN 1"/>
    <property type="match status" value="1"/>
</dbReference>
<feature type="region of interest" description="Disordered" evidence="9">
    <location>
        <begin position="336"/>
        <end position="370"/>
    </location>
</feature>
<dbReference type="PROSITE" id="PS51294">
    <property type="entry name" value="HTH_MYB"/>
    <property type="match status" value="1"/>
</dbReference>
<evidence type="ECO:0000256" key="7">
    <source>
        <dbReference type="ARBA" id="ARBA00023242"/>
    </source>
</evidence>
<dbReference type="InterPro" id="IPR039595">
    <property type="entry name" value="TE2IP/Rap1"/>
</dbReference>
<comment type="similarity">
    <text evidence="1 8">Belongs to the RAP1 family.</text>
</comment>
<dbReference type="EMBL" id="MQVM01000009">
    <property type="protein sequence ID" value="ONH74549.1"/>
    <property type="molecule type" value="Genomic_DNA"/>
</dbReference>
<dbReference type="Pfam" id="PF11626">
    <property type="entry name" value="Rap1_C"/>
    <property type="match status" value="1"/>
</dbReference>
<accession>A0A1V2LMZ6</accession>
<organism evidence="11 12">
    <name type="scientific">Pichia kudriavzevii</name>
    <name type="common">Yeast</name>
    <name type="synonym">Issatchenkia orientalis</name>
    <dbReference type="NCBI Taxonomy" id="4909"/>
    <lineage>
        <taxon>Eukaryota</taxon>
        <taxon>Fungi</taxon>
        <taxon>Dikarya</taxon>
        <taxon>Ascomycota</taxon>
        <taxon>Saccharomycotina</taxon>
        <taxon>Pichiomycetes</taxon>
        <taxon>Pichiales</taxon>
        <taxon>Pichiaceae</taxon>
        <taxon>Pichia</taxon>
    </lineage>
</organism>
<comment type="subcellular location">
    <subcellularLocation>
        <location evidence="8">Nucleus</location>
    </subcellularLocation>
    <subcellularLocation>
        <location evidence="8">Chromosome</location>
        <location evidence="8">Telomere</location>
    </subcellularLocation>
</comment>
<name>A0A1V2LMZ6_PICKU</name>
<feature type="domain" description="HTH myb-type" evidence="10">
    <location>
        <begin position="361"/>
        <end position="423"/>
    </location>
</feature>
<comment type="subunit">
    <text evidence="8">Homodimer.</text>
</comment>
<keyword evidence="5" id="KW-0010">Activator</keyword>
<feature type="region of interest" description="Disordered" evidence="9">
    <location>
        <begin position="1"/>
        <end position="62"/>
    </location>
</feature>
<dbReference type="InterPro" id="IPR015280">
    <property type="entry name" value="Rap1_DNA-bd"/>
</dbReference>
<evidence type="ECO:0000313" key="12">
    <source>
        <dbReference type="Proteomes" id="UP000189274"/>
    </source>
</evidence>
<dbReference type="GO" id="GO:0070187">
    <property type="term" value="C:shelterin complex"/>
    <property type="evidence" value="ECO:0007669"/>
    <property type="project" value="TreeGrafter"/>
</dbReference>
<feature type="compositionally biased region" description="Low complexity" evidence="9">
    <location>
        <begin position="293"/>
        <end position="311"/>
    </location>
</feature>
<dbReference type="SMART" id="SM00717">
    <property type="entry name" value="SANT"/>
    <property type="match status" value="1"/>
</dbReference>
<evidence type="ECO:0000313" key="11">
    <source>
        <dbReference type="EMBL" id="ONH74549.1"/>
    </source>
</evidence>
<evidence type="ECO:0000256" key="1">
    <source>
        <dbReference type="ARBA" id="ARBA00010467"/>
    </source>
</evidence>
<protein>
    <recommendedName>
        <fullName evidence="8">DNA-binding protein RAP1</fullName>
    </recommendedName>
</protein>
<dbReference type="GO" id="GO:0042162">
    <property type="term" value="F:telomeric DNA binding"/>
    <property type="evidence" value="ECO:0007669"/>
    <property type="project" value="TreeGrafter"/>
</dbReference>
<dbReference type="CDD" id="cd11655">
    <property type="entry name" value="rap1_myb-like"/>
    <property type="match status" value="1"/>
</dbReference>
<dbReference type="Pfam" id="PF09197">
    <property type="entry name" value="Rap1-DNA-bind"/>
    <property type="match status" value="1"/>
</dbReference>
<feature type="region of interest" description="Disordered" evidence="9">
    <location>
        <begin position="581"/>
        <end position="605"/>
    </location>
</feature>
<comment type="function">
    <text evidence="8">Involved in the regulation of telomere length, clustering and has a specific role in telomere position effect (TPE).</text>
</comment>
<sequence>MVLKDQIPAKDTKVSQATQSGSATKEPLRKKSNHENVNVENSHIRSTIAKQSKGKLADDDTNAEDNNIETQFQNQIKSQLQNQLQSELHHSFHKDNESNPQNSTVDNLLDSTNIDDELRNLENMGIDNLSETVVQEAAAAVVSFAQAAATANNMNESGNIDVELAEIDTNINSNHDNISVSDNVDQKLTAHNQERIFKGKVFYIPYDSPDNTNIKSMILQMGGKLVDSSTPSSITLAPPNFKGPLNISNQFSYQFIYDSYIHKSLKDITKYKVNKSDLIEATAVEPTIEAKDTSPLLAPTAPASSASPATPVKESGSKLLKINVGEFPLPKESAIESETSFDEPTTDLKNKRRIIKNPNPQPKRKSKKFTPEEDEFILDLVRRNPHLRSTHTFFARISQLAPLSDHTGNSIRYRYRKVLAPQLDYVYEIDPVSGKPKIDPKTNAPIEVTEIPSLIKSQYTSEEDYQLCKHILAYKKGDLVLYGKKKHEISQIPEAVFQELNERNPRHSAMSWRDRYRKFAAKFGIRRYIEYYEDCLKKNISPDPMKNMSSRTDRKDYKVDVFDNETKRPSTANIKPSKRIKLGTNKNTPKGEHASYHLKDSGQSNLGSKIEDAKILEKPNTSVLADPLTNNDESAAVGALKELAKVSFQQNGTAGDENLPKEKPSTRTNDGEENEDTNEVHGSSREDADDDNANLFAHATVDEMKQYDIGMDTSGIENDEESLKKKSVVSLSRVAETSRDESRDEENETDTNSVGNDAELVNVKADDGLMDFRQLMEIDPEPLKQRSEIDLETMITNIHECFRNFGDGNTPYELFKDISDNTGISMLWLNYWFDCSCGMLGTFIQAIIHYLETGELVMNNVSGFWTERDDELLRVDPENKELLKLHGKDSVTKRKAVLFSYVL</sequence>
<dbReference type="Pfam" id="PF00249">
    <property type="entry name" value="Myb_DNA-binding"/>
    <property type="match status" value="1"/>
</dbReference>
<dbReference type="Gene3D" id="1.10.10.60">
    <property type="entry name" value="Homeodomain-like"/>
    <property type="match status" value="2"/>
</dbReference>
<keyword evidence="6" id="KW-0804">Transcription</keyword>
<keyword evidence="2 8" id="KW-0158">Chromosome</keyword>
<feature type="compositionally biased region" description="Polar residues" evidence="9">
    <location>
        <begin position="14"/>
        <end position="23"/>
    </location>
</feature>
<evidence type="ECO:0000256" key="4">
    <source>
        <dbReference type="ARBA" id="ARBA00023015"/>
    </source>
</evidence>
<keyword evidence="3 8" id="KW-0779">Telomere</keyword>
<keyword evidence="4" id="KW-0805">Transcription regulation</keyword>
<dbReference type="AlphaFoldDB" id="A0A1V2LMZ6"/>
<evidence type="ECO:0000256" key="8">
    <source>
        <dbReference type="RuleBase" id="RU367107"/>
    </source>
</evidence>
<feature type="region of interest" description="Disordered" evidence="9">
    <location>
        <begin position="293"/>
        <end position="315"/>
    </location>
</feature>